<accession>K2FUA1</accession>
<dbReference type="Gene3D" id="3.40.50.150">
    <property type="entry name" value="Vaccinia Virus protein VP39"/>
    <property type="match status" value="1"/>
</dbReference>
<dbReference type="InterPro" id="IPR029063">
    <property type="entry name" value="SAM-dependent_MTases_sf"/>
</dbReference>
<dbReference type="EMBL" id="AMFJ01000778">
    <property type="protein sequence ID" value="EKE26503.1"/>
    <property type="molecule type" value="Genomic_DNA"/>
</dbReference>
<evidence type="ECO:0000313" key="1">
    <source>
        <dbReference type="EMBL" id="EKE26503.1"/>
    </source>
</evidence>
<proteinExistence type="predicted"/>
<sequence length="119" mass="14866">MLEISSLKKRFDAIFFIASFHHLETNELRLKVLWDVKKLLNDWWIVFMTNWNLFSEENINKYKETTLWSGDFEIKIWEYSRYYHGFKSDELKELFLNSWFEVVENKIFEWWRNIVSILR</sequence>
<dbReference type="SUPFAM" id="SSF53335">
    <property type="entry name" value="S-adenosyl-L-methionine-dependent methyltransferases"/>
    <property type="match status" value="1"/>
</dbReference>
<evidence type="ECO:0008006" key="2">
    <source>
        <dbReference type="Google" id="ProtNLM"/>
    </source>
</evidence>
<reference evidence="1" key="1">
    <citation type="journal article" date="2012" name="Science">
        <title>Fermentation, hydrogen, and sulfur metabolism in multiple uncultivated bacterial phyla.</title>
        <authorList>
            <person name="Wrighton K.C."/>
            <person name="Thomas B.C."/>
            <person name="Sharon I."/>
            <person name="Miller C.S."/>
            <person name="Castelle C.J."/>
            <person name="VerBerkmoes N.C."/>
            <person name="Wilkins M.J."/>
            <person name="Hettich R.L."/>
            <person name="Lipton M.S."/>
            <person name="Williams K.H."/>
            <person name="Long P.E."/>
            <person name="Banfield J.F."/>
        </authorList>
    </citation>
    <scope>NUCLEOTIDE SEQUENCE [LARGE SCALE GENOMIC DNA]</scope>
</reference>
<organism evidence="1">
    <name type="scientific">uncultured bacterium</name>
    <name type="common">gcode 4</name>
    <dbReference type="NCBI Taxonomy" id="1234023"/>
    <lineage>
        <taxon>Bacteria</taxon>
        <taxon>environmental samples</taxon>
    </lineage>
</organism>
<protein>
    <recommendedName>
        <fullName evidence="2">Methyltransferase type 11 domain-containing protein</fullName>
    </recommendedName>
</protein>
<name>K2FUA1_9BACT</name>
<dbReference type="AlphaFoldDB" id="K2FUA1"/>
<gene>
    <name evidence="1" type="ORF">ACD_4C00262G0009</name>
</gene>
<comment type="caution">
    <text evidence="1">The sequence shown here is derived from an EMBL/GenBank/DDBJ whole genome shotgun (WGS) entry which is preliminary data.</text>
</comment>